<dbReference type="InterPro" id="IPR000133">
    <property type="entry name" value="ER_ret_rcpt"/>
</dbReference>
<evidence type="ECO:0000313" key="14">
    <source>
        <dbReference type="Proteomes" id="UP001165060"/>
    </source>
</evidence>
<keyword evidence="12" id="KW-0732">Signal</keyword>
<keyword evidence="8 11" id="KW-1133">Transmembrane helix</keyword>
<keyword evidence="10" id="KW-0675">Receptor</keyword>
<evidence type="ECO:0008006" key="15">
    <source>
        <dbReference type="Google" id="ProtNLM"/>
    </source>
</evidence>
<evidence type="ECO:0000256" key="8">
    <source>
        <dbReference type="ARBA" id="ARBA00022989"/>
    </source>
</evidence>
<evidence type="ECO:0000256" key="7">
    <source>
        <dbReference type="ARBA" id="ARBA00022927"/>
    </source>
</evidence>
<comment type="caution">
    <text evidence="13">The sequence shown here is derived from an EMBL/GenBank/DDBJ whole genome shotgun (WGS) entry which is preliminary data.</text>
</comment>
<keyword evidence="3" id="KW-0813">Transport</keyword>
<accession>A0ABQ6MZP8</accession>
<keyword evidence="9 11" id="KW-0472">Membrane</keyword>
<comment type="subcellular location">
    <subcellularLocation>
        <location evidence="1">Endoplasmic reticulum membrane</location>
        <topology evidence="1">Multi-pass membrane protein</topology>
    </subcellularLocation>
</comment>
<keyword evidence="7" id="KW-0653">Protein transport</keyword>
<evidence type="ECO:0000313" key="13">
    <source>
        <dbReference type="EMBL" id="GMI37107.1"/>
    </source>
</evidence>
<feature type="signal peptide" evidence="12">
    <location>
        <begin position="1"/>
        <end position="20"/>
    </location>
</feature>
<keyword evidence="5" id="KW-0256">Endoplasmic reticulum</keyword>
<keyword evidence="14" id="KW-1185">Reference proteome</keyword>
<keyword evidence="6" id="KW-0931">ER-Golgi transport</keyword>
<feature type="chain" id="PRO_5047401437" description="ER lumen protein-retaining receptor" evidence="12">
    <location>
        <begin position="21"/>
        <end position="177"/>
    </location>
</feature>
<evidence type="ECO:0000256" key="10">
    <source>
        <dbReference type="ARBA" id="ARBA00023170"/>
    </source>
</evidence>
<feature type="non-terminal residue" evidence="13">
    <location>
        <position position="1"/>
    </location>
</feature>
<evidence type="ECO:0000256" key="6">
    <source>
        <dbReference type="ARBA" id="ARBA00022892"/>
    </source>
</evidence>
<reference evidence="13 14" key="1">
    <citation type="journal article" date="2023" name="Commun. Biol.">
        <title>Genome analysis of Parmales, the sister group of diatoms, reveals the evolutionary specialization of diatoms from phago-mixotrophs to photoautotrophs.</title>
        <authorList>
            <person name="Ban H."/>
            <person name="Sato S."/>
            <person name="Yoshikawa S."/>
            <person name="Yamada K."/>
            <person name="Nakamura Y."/>
            <person name="Ichinomiya M."/>
            <person name="Sato N."/>
            <person name="Blanc-Mathieu R."/>
            <person name="Endo H."/>
            <person name="Kuwata A."/>
            <person name="Ogata H."/>
        </authorList>
    </citation>
    <scope>NUCLEOTIDE SEQUENCE [LARGE SCALE GENOMIC DNA]</scope>
</reference>
<dbReference type="EMBL" id="BRYB01003460">
    <property type="protein sequence ID" value="GMI37107.1"/>
    <property type="molecule type" value="Genomic_DNA"/>
</dbReference>
<feature type="transmembrane region" description="Helical" evidence="11">
    <location>
        <begin position="131"/>
        <end position="155"/>
    </location>
</feature>
<evidence type="ECO:0000256" key="5">
    <source>
        <dbReference type="ARBA" id="ARBA00022824"/>
    </source>
</evidence>
<keyword evidence="4 11" id="KW-0812">Transmembrane</keyword>
<organism evidence="13 14">
    <name type="scientific">Tetraparma gracilis</name>
    <dbReference type="NCBI Taxonomy" id="2962635"/>
    <lineage>
        <taxon>Eukaryota</taxon>
        <taxon>Sar</taxon>
        <taxon>Stramenopiles</taxon>
        <taxon>Ochrophyta</taxon>
        <taxon>Bolidophyceae</taxon>
        <taxon>Parmales</taxon>
        <taxon>Triparmaceae</taxon>
        <taxon>Tetraparma</taxon>
    </lineage>
</organism>
<evidence type="ECO:0000256" key="1">
    <source>
        <dbReference type="ARBA" id="ARBA00004477"/>
    </source>
</evidence>
<evidence type="ECO:0000256" key="11">
    <source>
        <dbReference type="SAM" id="Phobius"/>
    </source>
</evidence>
<evidence type="ECO:0000256" key="3">
    <source>
        <dbReference type="ARBA" id="ARBA00022448"/>
    </source>
</evidence>
<gene>
    <name evidence="13" type="ORF">TeGR_g2798</name>
</gene>
<dbReference type="Proteomes" id="UP001165060">
    <property type="component" value="Unassembled WGS sequence"/>
</dbReference>
<dbReference type="PANTHER" id="PTHR10585">
    <property type="entry name" value="ER LUMEN PROTEIN RETAINING RECEPTOR"/>
    <property type="match status" value="1"/>
</dbReference>
<protein>
    <recommendedName>
        <fullName evidence="15">ER lumen protein-retaining receptor</fullName>
    </recommendedName>
</protein>
<name>A0ABQ6MZP8_9STRA</name>
<evidence type="ECO:0000256" key="4">
    <source>
        <dbReference type="ARBA" id="ARBA00022692"/>
    </source>
</evidence>
<feature type="transmembrane region" description="Helical" evidence="11">
    <location>
        <begin position="97"/>
        <end position="119"/>
    </location>
</feature>
<proteinExistence type="inferred from homology"/>
<evidence type="ECO:0000256" key="9">
    <source>
        <dbReference type="ARBA" id="ARBA00023136"/>
    </source>
</evidence>
<dbReference type="Pfam" id="PF00810">
    <property type="entry name" value="ER_lumen_recept"/>
    <property type="match status" value="1"/>
</dbReference>
<evidence type="ECO:0000256" key="12">
    <source>
        <dbReference type="SAM" id="SignalP"/>
    </source>
</evidence>
<evidence type="ECO:0000256" key="2">
    <source>
        <dbReference type="ARBA" id="ARBA00010120"/>
    </source>
</evidence>
<feature type="transmembrane region" description="Helical" evidence="11">
    <location>
        <begin position="36"/>
        <end position="54"/>
    </location>
</feature>
<sequence>GICLLSVFACIGLLLGPLKSTYDSSGDAFGNFLLPGEYGALFLLLPCLLAAVLVHPTLNSDFFSDVSWAFSMYLESLAILPQLYMFQKQRRAKIDMVMGHFIVVLGLARALDGFFWLFSYQELVSVNHGALPGYLAMFSQLCHLVILGDFLYYYYLALKKGDKTMALPTSAAIADNV</sequence>
<comment type="similarity">
    <text evidence="2">Belongs to the ERD2 family.</text>
</comment>